<keyword evidence="2" id="KW-1185">Reference proteome</keyword>
<protein>
    <submittedName>
        <fullName evidence="1">Uncharacterized protein</fullName>
    </submittedName>
</protein>
<gene>
    <name evidence="1" type="ORF">M9458_048670</name>
</gene>
<dbReference type="AlphaFoldDB" id="A0ABD0N5L1"/>
<comment type="caution">
    <text evidence="1">The sequence shown here is derived from an EMBL/GenBank/DDBJ whole genome shotgun (WGS) entry which is preliminary data.</text>
</comment>
<accession>A0ABD0N5L1</accession>
<reference evidence="1 2" key="1">
    <citation type="submission" date="2024-05" db="EMBL/GenBank/DDBJ databases">
        <title>Genome sequencing and assembly of Indian major carp, Cirrhinus mrigala (Hamilton, 1822).</title>
        <authorList>
            <person name="Mohindra V."/>
            <person name="Chowdhury L.M."/>
            <person name="Lal K."/>
            <person name="Jena J.K."/>
        </authorList>
    </citation>
    <scope>NUCLEOTIDE SEQUENCE [LARGE SCALE GENOMIC DNA]</scope>
    <source>
        <strain evidence="1">CM1030</strain>
        <tissue evidence="1">Blood</tissue>
    </source>
</reference>
<evidence type="ECO:0000313" key="1">
    <source>
        <dbReference type="EMBL" id="KAL0157424.1"/>
    </source>
</evidence>
<dbReference type="Proteomes" id="UP001529510">
    <property type="component" value="Unassembled WGS sequence"/>
</dbReference>
<name>A0ABD0N5L1_CIRMR</name>
<proteinExistence type="predicted"/>
<evidence type="ECO:0000313" key="2">
    <source>
        <dbReference type="Proteomes" id="UP001529510"/>
    </source>
</evidence>
<sequence>MSQRAEVESWAWTDAVELKGPHSVAQSLDVGDLETTVVPWCWRMGRAGVSGEGGGARVLEKGGVRVLERTNGGGGARELCGTSR</sequence>
<dbReference type="EMBL" id="JAMKFB020000024">
    <property type="protein sequence ID" value="KAL0157424.1"/>
    <property type="molecule type" value="Genomic_DNA"/>
</dbReference>
<feature type="non-terminal residue" evidence="1">
    <location>
        <position position="84"/>
    </location>
</feature>
<organism evidence="1 2">
    <name type="scientific">Cirrhinus mrigala</name>
    <name type="common">Mrigala</name>
    <dbReference type="NCBI Taxonomy" id="683832"/>
    <lineage>
        <taxon>Eukaryota</taxon>
        <taxon>Metazoa</taxon>
        <taxon>Chordata</taxon>
        <taxon>Craniata</taxon>
        <taxon>Vertebrata</taxon>
        <taxon>Euteleostomi</taxon>
        <taxon>Actinopterygii</taxon>
        <taxon>Neopterygii</taxon>
        <taxon>Teleostei</taxon>
        <taxon>Ostariophysi</taxon>
        <taxon>Cypriniformes</taxon>
        <taxon>Cyprinidae</taxon>
        <taxon>Labeoninae</taxon>
        <taxon>Labeonini</taxon>
        <taxon>Cirrhinus</taxon>
    </lineage>
</organism>